<feature type="transmembrane region" description="Helical" evidence="1">
    <location>
        <begin position="50"/>
        <end position="74"/>
    </location>
</feature>
<keyword evidence="4" id="KW-1185">Reference proteome</keyword>
<sequence>MKKVMIVQGRRLKTAYRNAAIGGAMALASFPSFAAEGGGGGNVPDGSAAASTITSGMAAVGAVAAAVLGVLAAIKVAKLIRRAL</sequence>
<evidence type="ECO:0000256" key="2">
    <source>
        <dbReference type="SAM" id="SignalP"/>
    </source>
</evidence>
<accession>A0ABV6G348</accession>
<evidence type="ECO:0000256" key="1">
    <source>
        <dbReference type="SAM" id="Phobius"/>
    </source>
</evidence>
<evidence type="ECO:0000313" key="3">
    <source>
        <dbReference type="EMBL" id="MFC0267943.1"/>
    </source>
</evidence>
<keyword evidence="2" id="KW-0732">Signal</keyword>
<name>A0ABV6G348_9GAMM</name>
<feature type="chain" id="PRO_5047263078" evidence="2">
    <location>
        <begin position="35"/>
        <end position="84"/>
    </location>
</feature>
<evidence type="ECO:0000313" key="4">
    <source>
        <dbReference type="Proteomes" id="UP001589814"/>
    </source>
</evidence>
<reference evidence="3 4" key="1">
    <citation type="submission" date="2024-09" db="EMBL/GenBank/DDBJ databases">
        <authorList>
            <person name="Sun Q."/>
            <person name="Mori K."/>
        </authorList>
    </citation>
    <scope>NUCLEOTIDE SEQUENCE [LARGE SCALE GENOMIC DNA]</scope>
    <source>
        <strain evidence="3 4">CCM 7415</strain>
    </source>
</reference>
<protein>
    <submittedName>
        <fullName evidence="3">Major capsid protein</fullName>
    </submittedName>
</protein>
<dbReference type="EMBL" id="JBHLVX010000031">
    <property type="protein sequence ID" value="MFC0267943.1"/>
    <property type="molecule type" value="Genomic_DNA"/>
</dbReference>
<dbReference type="Proteomes" id="UP001589814">
    <property type="component" value="Unassembled WGS sequence"/>
</dbReference>
<proteinExistence type="predicted"/>
<dbReference type="InterPro" id="IPR008020">
    <property type="entry name" value="G8P"/>
</dbReference>
<organism evidence="3 4">
    <name type="scientific">Kushneria aurantia</name>
    <dbReference type="NCBI Taxonomy" id="504092"/>
    <lineage>
        <taxon>Bacteria</taxon>
        <taxon>Pseudomonadati</taxon>
        <taxon>Pseudomonadota</taxon>
        <taxon>Gammaproteobacteria</taxon>
        <taxon>Oceanospirillales</taxon>
        <taxon>Halomonadaceae</taxon>
        <taxon>Kushneria</taxon>
    </lineage>
</organism>
<dbReference type="RefSeq" id="WP_211213358.1">
    <property type="nucleotide sequence ID" value="NZ_JBHLVX010000031.1"/>
</dbReference>
<keyword evidence="1" id="KW-0472">Membrane</keyword>
<gene>
    <name evidence="3" type="ORF">ACFFHW_08090</name>
</gene>
<dbReference type="Pfam" id="PF05356">
    <property type="entry name" value="Phage_Coat_B"/>
    <property type="match status" value="1"/>
</dbReference>
<feature type="signal peptide" evidence="2">
    <location>
        <begin position="1"/>
        <end position="34"/>
    </location>
</feature>
<keyword evidence="1" id="KW-1133">Transmembrane helix</keyword>
<comment type="caution">
    <text evidence="3">The sequence shown here is derived from an EMBL/GenBank/DDBJ whole genome shotgun (WGS) entry which is preliminary data.</text>
</comment>
<keyword evidence="1" id="KW-0812">Transmembrane</keyword>